<dbReference type="AlphaFoldDB" id="A0A1Y2JRZ3"/>
<organism evidence="1 2">
    <name type="scientific">Bradyrhizobium japonicum</name>
    <dbReference type="NCBI Taxonomy" id="375"/>
    <lineage>
        <taxon>Bacteria</taxon>
        <taxon>Pseudomonadati</taxon>
        <taxon>Pseudomonadota</taxon>
        <taxon>Alphaproteobacteria</taxon>
        <taxon>Hyphomicrobiales</taxon>
        <taxon>Nitrobacteraceae</taxon>
        <taxon>Bradyrhizobium</taxon>
    </lineage>
</organism>
<dbReference type="RefSeq" id="WP_085401151.1">
    <property type="nucleotide sequence ID" value="NZ_NAFL01000248.1"/>
</dbReference>
<name>A0A1Y2JRZ3_BRAJP</name>
<dbReference type="EMBL" id="NAFL01000248">
    <property type="protein sequence ID" value="OSJ32537.1"/>
    <property type="molecule type" value="Genomic_DNA"/>
</dbReference>
<proteinExistence type="predicted"/>
<gene>
    <name evidence="1" type="ORF">BSZ19_18465</name>
</gene>
<protein>
    <submittedName>
        <fullName evidence="1">Uncharacterized protein</fullName>
    </submittedName>
</protein>
<evidence type="ECO:0000313" key="2">
    <source>
        <dbReference type="Proteomes" id="UP000193335"/>
    </source>
</evidence>
<comment type="caution">
    <text evidence="1">The sequence shown here is derived from an EMBL/GenBank/DDBJ whole genome shotgun (WGS) entry which is preliminary data.</text>
</comment>
<accession>A0A1Y2JRZ3</accession>
<reference evidence="1 2" key="1">
    <citation type="submission" date="2017-03" db="EMBL/GenBank/DDBJ databases">
        <title>Whole genome sequences of fourteen strains of Bradyrhizobium canariense and one strain of Bradyrhizobium japonicum isolated from Lupinus (Papilionoideae: Genisteae) species in Algeria.</title>
        <authorList>
            <person name="Crovadore J."/>
            <person name="Chekireb D."/>
            <person name="Brachmann A."/>
            <person name="Chablais R."/>
            <person name="Cochard B."/>
            <person name="Lefort F."/>
        </authorList>
    </citation>
    <scope>NUCLEOTIDE SEQUENCE [LARGE SCALE GENOMIC DNA]</scope>
    <source>
        <strain evidence="1 2">UBMA197</strain>
    </source>
</reference>
<evidence type="ECO:0000313" key="1">
    <source>
        <dbReference type="EMBL" id="OSJ32537.1"/>
    </source>
</evidence>
<dbReference type="Proteomes" id="UP000193335">
    <property type="component" value="Unassembled WGS sequence"/>
</dbReference>
<sequence length="121" mass="13107">MSAFDITKWKPEGNDIARTVGAFKLVVSHDADADEWGYAIMALGSGYRDGGPCQMIEIEGGWLKRRESAMESAEDSLAVVLGDTLTELGIDGRTYDDGVSMTFDRRVPGKPVAVAADDDYL</sequence>